<evidence type="ECO:0000313" key="3">
    <source>
        <dbReference type="EMBL" id="NYB75014.1"/>
    </source>
</evidence>
<dbReference type="RefSeq" id="WP_179238721.1">
    <property type="nucleotide sequence ID" value="NZ_JACBNQ010000016.1"/>
</dbReference>
<dbReference type="Pfam" id="PF16924">
    <property type="entry name" value="DpaA_N"/>
    <property type="match status" value="1"/>
</dbReference>
<feature type="domain" description="Dipicolinate synthase subunit A N-terminal" evidence="2">
    <location>
        <begin position="3"/>
        <end position="115"/>
    </location>
</feature>
<dbReference type="SUPFAM" id="SSF51735">
    <property type="entry name" value="NAD(P)-binding Rossmann-fold domains"/>
    <property type="match status" value="1"/>
</dbReference>
<proteinExistence type="predicted"/>
<dbReference type="Gene3D" id="3.40.50.720">
    <property type="entry name" value="NAD(P)-binding Rossmann-like Domain"/>
    <property type="match status" value="1"/>
</dbReference>
<dbReference type="AlphaFoldDB" id="A0A974BKK1"/>
<sequence>MCFIGGDLRQTYLANLLYENGFNVITYRLINSKEFNLNTTDDISYAMNFSKLIITPIPFSKDKKHITDHIQNENKLTFEEFLLHLKSTHCLIGGNIIKEAIEICNKNNIPYLDLMKVEEIAMFNAIATAEGAIAEAVTKSLGNLHGSRGLVLGYGKTGKVIASKLNALNVDVTVGARSKIALTEAFVNGCDILELDELKSKISKFDYIFNTIPFIVLTKELLSTLSPKITIIDIASLPGGIDYAAAKELNINAHLCLGIPGKYAPLASAEILFNEILPLLK</sequence>
<evidence type="ECO:0000313" key="4">
    <source>
        <dbReference type="Proteomes" id="UP000611629"/>
    </source>
</evidence>
<dbReference type="InterPro" id="IPR006151">
    <property type="entry name" value="Shikm_DH/Glu-tRNA_Rdtase"/>
</dbReference>
<feature type="domain" description="Quinate/shikimate 5-dehydrogenase/glutamyl-tRNA reductase" evidence="1">
    <location>
        <begin position="137"/>
        <end position="242"/>
    </location>
</feature>
<accession>A0A974BKK1</accession>
<dbReference type="InterPro" id="IPR031629">
    <property type="entry name" value="DpaA_N"/>
</dbReference>
<gene>
    <name evidence="3" type="primary">dpsA</name>
    <name evidence="3" type="ORF">HZF24_12775</name>
</gene>
<dbReference type="Proteomes" id="UP000611629">
    <property type="component" value="Unassembled WGS sequence"/>
</dbReference>
<reference evidence="3" key="1">
    <citation type="submission" date="2020-07" db="EMBL/GenBank/DDBJ databases">
        <title>Genomic analysis of a strain of Sedimentibacter Hydroxybenzoicus DSM7310.</title>
        <authorList>
            <person name="Ma S."/>
        </authorList>
    </citation>
    <scope>NUCLEOTIDE SEQUENCE</scope>
    <source>
        <strain evidence="3">DSM 7310</strain>
    </source>
</reference>
<dbReference type="EMBL" id="JACBNQ010000016">
    <property type="protein sequence ID" value="NYB75014.1"/>
    <property type="molecule type" value="Genomic_DNA"/>
</dbReference>
<keyword evidence="4" id="KW-1185">Reference proteome</keyword>
<evidence type="ECO:0000259" key="2">
    <source>
        <dbReference type="Pfam" id="PF16924"/>
    </source>
</evidence>
<comment type="caution">
    <text evidence="3">The sequence shown here is derived from an EMBL/GenBank/DDBJ whole genome shotgun (WGS) entry which is preliminary data.</text>
</comment>
<protein>
    <submittedName>
        <fullName evidence="3">Dipicolinate synthase subunit DpsA</fullName>
    </submittedName>
</protein>
<name>A0A974BKK1_SEDHY</name>
<evidence type="ECO:0000259" key="1">
    <source>
        <dbReference type="Pfam" id="PF01488"/>
    </source>
</evidence>
<dbReference type="InterPro" id="IPR036291">
    <property type="entry name" value="NAD(P)-bd_dom_sf"/>
</dbReference>
<organism evidence="3 4">
    <name type="scientific">Sedimentibacter hydroxybenzoicus DSM 7310</name>
    <dbReference type="NCBI Taxonomy" id="1123245"/>
    <lineage>
        <taxon>Bacteria</taxon>
        <taxon>Bacillati</taxon>
        <taxon>Bacillota</taxon>
        <taxon>Tissierellia</taxon>
        <taxon>Sedimentibacter</taxon>
    </lineage>
</organism>
<dbReference type="NCBIfam" id="NF006162">
    <property type="entry name" value="PRK08306.1"/>
    <property type="match status" value="1"/>
</dbReference>
<dbReference type="Pfam" id="PF01488">
    <property type="entry name" value="Shikimate_DH"/>
    <property type="match status" value="1"/>
</dbReference>